<dbReference type="InterPro" id="IPR052944">
    <property type="entry name" value="Sporulation_related"/>
</dbReference>
<dbReference type="eggNOG" id="COG2834">
    <property type="taxonomic scope" value="Bacteria"/>
</dbReference>
<sequence length="358" mass="39723">MFGVGVLAMGLFGCSSGSPFLPEQVINNALERAKEPASYYLEAEMRTVEGGKETERILLKEWVSEEGQRRTETQYADGSGKSIAVHDGAKLISYQPETNQAFLIENAELSELNQMSPKHQVEQLLNMIRDTHEITGGGEEKIAGREAYRLNAKAKDKDSLIGDQELWIDKENWMVLKMVSASGDVRSEMVLTKVDLNPAIPAETFVLELPEHVQIVDLEEMNRTTEVTLAEAAENIGAAFLYFPESGGLSISRIELAELAGELKRKEVNFDYQKDGLPSFTMTVFPSPEDSGEDIGRLPGEEAVTVRGQEGTYMEMGDFRSLVWQENGLNYSIVFVDPNLTLEQFTALADSMALYTGE</sequence>
<protein>
    <recommendedName>
        <fullName evidence="1">MucB/RseB N-terminal domain-containing protein</fullName>
    </recommendedName>
</protein>
<evidence type="ECO:0000313" key="3">
    <source>
        <dbReference type="Proteomes" id="UP000010795"/>
    </source>
</evidence>
<dbReference type="Gene3D" id="2.50.20.10">
    <property type="entry name" value="Lipoprotein localisation LolA/LolB/LppX"/>
    <property type="match status" value="1"/>
</dbReference>
<dbReference type="PANTHER" id="PTHR37507:SF2">
    <property type="entry name" value="SPORULATION PROTEIN YDCC"/>
    <property type="match status" value="1"/>
</dbReference>
<proteinExistence type="predicted"/>
<dbReference type="InterPro" id="IPR029046">
    <property type="entry name" value="LolA/LolB/LppX"/>
</dbReference>
<name>L0EB23_THECK</name>
<reference evidence="3" key="1">
    <citation type="submission" date="2012-01" db="EMBL/GenBank/DDBJ databases">
        <title>Complete sequence of chromosome of Thermobacillus composti KWC4.</title>
        <authorList>
            <person name="Lucas S."/>
            <person name="Han J."/>
            <person name="Lapidus A."/>
            <person name="Cheng J.-F."/>
            <person name="Goodwin L."/>
            <person name="Pitluck S."/>
            <person name="Peters L."/>
            <person name="Ovchinnikova G."/>
            <person name="Teshima H."/>
            <person name="Detter J.C."/>
            <person name="Han C."/>
            <person name="Tapia R."/>
            <person name="Land M."/>
            <person name="Hauser L."/>
            <person name="Kyrpides N."/>
            <person name="Ivanova N."/>
            <person name="Pagani I."/>
            <person name="Anderson I."/>
            <person name="Woyke T."/>
        </authorList>
    </citation>
    <scope>NUCLEOTIDE SEQUENCE [LARGE SCALE GENOMIC DNA]</scope>
    <source>
        <strain evidence="3">DSM 18247 / JCM 13945 / KWC4</strain>
    </source>
</reference>
<dbReference type="HOGENOM" id="CLU_743358_0_0_9"/>
<accession>L0EB23</accession>
<dbReference type="AlphaFoldDB" id="L0EB23"/>
<keyword evidence="3" id="KW-1185">Reference proteome</keyword>
<dbReference type="InterPro" id="IPR033434">
    <property type="entry name" value="MucB/RseB_N"/>
</dbReference>
<evidence type="ECO:0000259" key="1">
    <source>
        <dbReference type="Pfam" id="PF03888"/>
    </source>
</evidence>
<gene>
    <name evidence="2" type="ordered locus">Theco_0677</name>
</gene>
<dbReference type="Pfam" id="PF03888">
    <property type="entry name" value="MucB_RseB"/>
    <property type="match status" value="1"/>
</dbReference>
<dbReference type="STRING" id="717605.Theco_0677"/>
<evidence type="ECO:0000313" key="2">
    <source>
        <dbReference type="EMBL" id="AGA56886.1"/>
    </source>
</evidence>
<feature type="domain" description="MucB/RseB N-terminal" evidence="1">
    <location>
        <begin position="65"/>
        <end position="205"/>
    </location>
</feature>
<organism evidence="2 3">
    <name type="scientific">Thermobacillus composti (strain DSM 18247 / JCM 13945 / KWC4)</name>
    <dbReference type="NCBI Taxonomy" id="717605"/>
    <lineage>
        <taxon>Bacteria</taxon>
        <taxon>Bacillati</taxon>
        <taxon>Bacillota</taxon>
        <taxon>Bacilli</taxon>
        <taxon>Bacillales</taxon>
        <taxon>Paenibacillaceae</taxon>
        <taxon>Thermobacillus</taxon>
    </lineage>
</organism>
<dbReference type="KEGG" id="tco:Theco_0677"/>
<dbReference type="Proteomes" id="UP000010795">
    <property type="component" value="Chromosome"/>
</dbReference>
<dbReference type="SUPFAM" id="SSF89392">
    <property type="entry name" value="Prokaryotic lipoproteins and lipoprotein localization factors"/>
    <property type="match status" value="1"/>
</dbReference>
<dbReference type="EMBL" id="CP003255">
    <property type="protein sequence ID" value="AGA56886.1"/>
    <property type="molecule type" value="Genomic_DNA"/>
</dbReference>
<dbReference type="PANTHER" id="PTHR37507">
    <property type="entry name" value="SPORULATION PROTEIN YDCC"/>
    <property type="match status" value="1"/>
</dbReference>